<sequence>MKLLSYLDNDEVKPGVCDGETVYDISSVSASISNLLDTYGTDLQVIEKARAAGDLTEVGPVNSVLFKPPVYYPRKLLCVVGNYVAHIEEGGGKLQPEHTQAPWLFCVPPTSVMIGHGEKIQLLPQAQKIDYEGELAVVIGRKAKSVAAKDAADYIVGYTIYNDVSERTPFMIEHVEEKRQLSFWYTKSFDTFGPNGPFITTSDEIA</sequence>
<organism evidence="4">
    <name type="scientific">marine metagenome</name>
    <dbReference type="NCBI Taxonomy" id="408172"/>
    <lineage>
        <taxon>unclassified sequences</taxon>
        <taxon>metagenomes</taxon>
        <taxon>ecological metagenomes</taxon>
    </lineage>
</organism>
<evidence type="ECO:0000256" key="1">
    <source>
        <dbReference type="ARBA" id="ARBA00010211"/>
    </source>
</evidence>
<evidence type="ECO:0000259" key="3">
    <source>
        <dbReference type="Pfam" id="PF01557"/>
    </source>
</evidence>
<proteinExistence type="inferred from homology"/>
<accession>A0A382JZ05</accession>
<feature type="domain" description="Fumarylacetoacetase-like C-terminal" evidence="3">
    <location>
        <begin position="76"/>
        <end position="205"/>
    </location>
</feature>
<dbReference type="EMBL" id="UINC01076711">
    <property type="protein sequence ID" value="SVC16137.1"/>
    <property type="molecule type" value="Genomic_DNA"/>
</dbReference>
<comment type="similarity">
    <text evidence="1">Belongs to the FAH family.</text>
</comment>
<reference evidence="4" key="1">
    <citation type="submission" date="2018-05" db="EMBL/GenBank/DDBJ databases">
        <authorList>
            <person name="Lanie J.A."/>
            <person name="Ng W.-L."/>
            <person name="Kazmierczak K.M."/>
            <person name="Andrzejewski T.M."/>
            <person name="Davidsen T.M."/>
            <person name="Wayne K.J."/>
            <person name="Tettelin H."/>
            <person name="Glass J.I."/>
            <person name="Rusch D."/>
            <person name="Podicherti R."/>
            <person name="Tsui H.-C.T."/>
            <person name="Winkler M.E."/>
        </authorList>
    </citation>
    <scope>NUCLEOTIDE SEQUENCE</scope>
</reference>
<dbReference type="PANTHER" id="PTHR42796">
    <property type="entry name" value="FUMARYLACETOACETATE HYDROLASE DOMAIN-CONTAINING PROTEIN 2A-RELATED"/>
    <property type="match status" value="1"/>
</dbReference>
<dbReference type="AlphaFoldDB" id="A0A382JZ05"/>
<dbReference type="GO" id="GO:0044281">
    <property type="term" value="P:small molecule metabolic process"/>
    <property type="evidence" value="ECO:0007669"/>
    <property type="project" value="UniProtKB-ARBA"/>
</dbReference>
<evidence type="ECO:0000256" key="2">
    <source>
        <dbReference type="ARBA" id="ARBA00022723"/>
    </source>
</evidence>
<dbReference type="PANTHER" id="PTHR42796:SF4">
    <property type="entry name" value="FUMARYLACETOACETATE HYDROLASE DOMAIN-CONTAINING PROTEIN 2A"/>
    <property type="match status" value="1"/>
</dbReference>
<dbReference type="InterPro" id="IPR011234">
    <property type="entry name" value="Fumarylacetoacetase-like_C"/>
</dbReference>
<dbReference type="InterPro" id="IPR051121">
    <property type="entry name" value="FAH"/>
</dbReference>
<dbReference type="GO" id="GO:0003824">
    <property type="term" value="F:catalytic activity"/>
    <property type="evidence" value="ECO:0007669"/>
    <property type="project" value="InterPro"/>
</dbReference>
<protein>
    <recommendedName>
        <fullName evidence="3">Fumarylacetoacetase-like C-terminal domain-containing protein</fullName>
    </recommendedName>
</protein>
<dbReference type="InterPro" id="IPR036663">
    <property type="entry name" value="Fumarylacetoacetase_C_sf"/>
</dbReference>
<evidence type="ECO:0000313" key="4">
    <source>
        <dbReference type="EMBL" id="SVC16137.1"/>
    </source>
</evidence>
<dbReference type="GO" id="GO:0046872">
    <property type="term" value="F:metal ion binding"/>
    <property type="evidence" value="ECO:0007669"/>
    <property type="project" value="UniProtKB-KW"/>
</dbReference>
<dbReference type="SUPFAM" id="SSF56529">
    <property type="entry name" value="FAH"/>
    <property type="match status" value="1"/>
</dbReference>
<name>A0A382JZ05_9ZZZZ</name>
<gene>
    <name evidence="4" type="ORF">METZ01_LOCUS268991</name>
</gene>
<feature type="non-terminal residue" evidence="4">
    <location>
        <position position="206"/>
    </location>
</feature>
<dbReference type="Gene3D" id="3.90.850.10">
    <property type="entry name" value="Fumarylacetoacetase-like, C-terminal domain"/>
    <property type="match status" value="1"/>
</dbReference>
<keyword evidence="2" id="KW-0479">Metal-binding</keyword>
<dbReference type="Pfam" id="PF01557">
    <property type="entry name" value="FAA_hydrolase"/>
    <property type="match status" value="1"/>
</dbReference>